<dbReference type="Proteomes" id="UP000184292">
    <property type="component" value="Unassembled WGS sequence"/>
</dbReference>
<proteinExistence type="predicted"/>
<reference evidence="1 2" key="1">
    <citation type="submission" date="2016-11" db="EMBL/GenBank/DDBJ databases">
        <authorList>
            <person name="Jaros S."/>
            <person name="Januszkiewicz K."/>
            <person name="Wedrychowicz H."/>
        </authorList>
    </citation>
    <scope>NUCLEOTIDE SEQUENCE [LARGE SCALE GENOMIC DNA]</scope>
    <source>
        <strain evidence="1 2">DSM 100565</strain>
    </source>
</reference>
<protein>
    <submittedName>
        <fullName evidence="1">Uncharacterized protein</fullName>
    </submittedName>
</protein>
<organism evidence="1 2">
    <name type="scientific">Wenxinia saemankumensis</name>
    <dbReference type="NCBI Taxonomy" id="1447782"/>
    <lineage>
        <taxon>Bacteria</taxon>
        <taxon>Pseudomonadati</taxon>
        <taxon>Pseudomonadota</taxon>
        <taxon>Alphaproteobacteria</taxon>
        <taxon>Rhodobacterales</taxon>
        <taxon>Roseobacteraceae</taxon>
        <taxon>Wenxinia</taxon>
    </lineage>
</organism>
<accession>A0A1M6HQ84</accession>
<sequence length="51" mass="5645">MAAEDQFPITYLGPMIGYLVDLPGGGTRGFGKRDQAEAFVRQEREREAAND</sequence>
<gene>
    <name evidence="1" type="ORF">SAMN05444417_3292</name>
</gene>
<keyword evidence="2" id="KW-1185">Reference proteome</keyword>
<evidence type="ECO:0000313" key="2">
    <source>
        <dbReference type="Proteomes" id="UP000184292"/>
    </source>
</evidence>
<name>A0A1M6HQ84_9RHOB</name>
<dbReference type="RefSeq" id="WP_170865663.1">
    <property type="nucleotide sequence ID" value="NZ_FQYO01000007.1"/>
</dbReference>
<evidence type="ECO:0000313" key="1">
    <source>
        <dbReference type="EMBL" id="SHJ24361.1"/>
    </source>
</evidence>
<dbReference type="STRING" id="1447782.SAMN05444417_3292"/>
<dbReference type="AlphaFoldDB" id="A0A1M6HQ84"/>
<dbReference type="EMBL" id="FQYO01000007">
    <property type="protein sequence ID" value="SHJ24361.1"/>
    <property type="molecule type" value="Genomic_DNA"/>
</dbReference>